<evidence type="ECO:0000256" key="4">
    <source>
        <dbReference type="ARBA" id="ARBA00023136"/>
    </source>
</evidence>
<keyword evidence="8" id="KW-1185">Reference proteome</keyword>
<dbReference type="SUPFAM" id="SSF103473">
    <property type="entry name" value="MFS general substrate transporter"/>
    <property type="match status" value="1"/>
</dbReference>
<name>A0A4C1WRK3_EUMVA</name>
<dbReference type="OrthoDB" id="3936150at2759"/>
<gene>
    <name evidence="7" type="primary">Orct</name>
    <name evidence="7" type="ORF">EVAR_96579_1</name>
</gene>
<dbReference type="PANTHER" id="PTHR24064">
    <property type="entry name" value="SOLUTE CARRIER FAMILY 22 MEMBER"/>
    <property type="match status" value="1"/>
</dbReference>
<evidence type="ECO:0000256" key="1">
    <source>
        <dbReference type="ARBA" id="ARBA00004141"/>
    </source>
</evidence>
<feature type="transmembrane region" description="Helical" evidence="5">
    <location>
        <begin position="102"/>
        <end position="121"/>
    </location>
</feature>
<proteinExistence type="predicted"/>
<evidence type="ECO:0000256" key="3">
    <source>
        <dbReference type="ARBA" id="ARBA00022989"/>
    </source>
</evidence>
<dbReference type="InterPro" id="IPR020846">
    <property type="entry name" value="MFS_dom"/>
</dbReference>
<organism evidence="7 8">
    <name type="scientific">Eumeta variegata</name>
    <name type="common">Bagworm moth</name>
    <name type="synonym">Eumeta japonica</name>
    <dbReference type="NCBI Taxonomy" id="151549"/>
    <lineage>
        <taxon>Eukaryota</taxon>
        <taxon>Metazoa</taxon>
        <taxon>Ecdysozoa</taxon>
        <taxon>Arthropoda</taxon>
        <taxon>Hexapoda</taxon>
        <taxon>Insecta</taxon>
        <taxon>Pterygota</taxon>
        <taxon>Neoptera</taxon>
        <taxon>Endopterygota</taxon>
        <taxon>Lepidoptera</taxon>
        <taxon>Glossata</taxon>
        <taxon>Ditrysia</taxon>
        <taxon>Tineoidea</taxon>
        <taxon>Psychidae</taxon>
        <taxon>Oiketicinae</taxon>
        <taxon>Eumeta</taxon>
    </lineage>
</organism>
<evidence type="ECO:0000256" key="2">
    <source>
        <dbReference type="ARBA" id="ARBA00022692"/>
    </source>
</evidence>
<dbReference type="EMBL" id="BGZK01000636">
    <property type="protein sequence ID" value="GBP53901.1"/>
    <property type="molecule type" value="Genomic_DNA"/>
</dbReference>
<feature type="transmembrane region" description="Helical" evidence="5">
    <location>
        <begin position="260"/>
        <end position="280"/>
    </location>
</feature>
<dbReference type="InterPro" id="IPR011701">
    <property type="entry name" value="MFS"/>
</dbReference>
<protein>
    <submittedName>
        <fullName evidence="7">Organic cation transporter protein</fullName>
    </submittedName>
</protein>
<accession>A0A4C1WRK3</accession>
<keyword evidence="4 5" id="KW-0472">Membrane</keyword>
<dbReference type="GO" id="GO:0016020">
    <property type="term" value="C:membrane"/>
    <property type="evidence" value="ECO:0007669"/>
    <property type="project" value="UniProtKB-SubCell"/>
</dbReference>
<dbReference type="Proteomes" id="UP000299102">
    <property type="component" value="Unassembled WGS sequence"/>
</dbReference>
<evidence type="ECO:0000313" key="7">
    <source>
        <dbReference type="EMBL" id="GBP53901.1"/>
    </source>
</evidence>
<feature type="domain" description="Major facilitator superfamily (MFS) profile" evidence="6">
    <location>
        <begin position="1"/>
        <end position="400"/>
    </location>
</feature>
<dbReference type="Gene3D" id="1.20.1250.20">
    <property type="entry name" value="MFS general substrate transporter like domains"/>
    <property type="match status" value="1"/>
</dbReference>
<dbReference type="STRING" id="151549.A0A4C1WRK3"/>
<reference evidence="7 8" key="1">
    <citation type="journal article" date="2019" name="Commun. Biol.">
        <title>The bagworm genome reveals a unique fibroin gene that provides high tensile strength.</title>
        <authorList>
            <person name="Kono N."/>
            <person name="Nakamura H."/>
            <person name="Ohtoshi R."/>
            <person name="Tomita M."/>
            <person name="Numata K."/>
            <person name="Arakawa K."/>
        </authorList>
    </citation>
    <scope>NUCLEOTIDE SEQUENCE [LARGE SCALE GENOMIC DNA]</scope>
</reference>
<keyword evidence="2 5" id="KW-0812">Transmembrane</keyword>
<evidence type="ECO:0000259" key="6">
    <source>
        <dbReference type="PROSITE" id="PS50850"/>
    </source>
</evidence>
<feature type="transmembrane region" description="Helical" evidence="5">
    <location>
        <begin position="69"/>
        <end position="90"/>
    </location>
</feature>
<evidence type="ECO:0000313" key="8">
    <source>
        <dbReference type="Proteomes" id="UP000299102"/>
    </source>
</evidence>
<comment type="caution">
    <text evidence="7">The sequence shown here is derived from an EMBL/GenBank/DDBJ whole genome shotgun (WGS) entry which is preliminary data.</text>
</comment>
<dbReference type="Pfam" id="PF07690">
    <property type="entry name" value="MFS_1"/>
    <property type="match status" value="1"/>
</dbReference>
<dbReference type="GO" id="GO:0022857">
    <property type="term" value="F:transmembrane transporter activity"/>
    <property type="evidence" value="ECO:0007669"/>
    <property type="project" value="InterPro"/>
</dbReference>
<feature type="transmembrane region" description="Helical" evidence="5">
    <location>
        <begin position="287"/>
        <end position="306"/>
    </location>
</feature>
<feature type="transmembrane region" description="Helical" evidence="5">
    <location>
        <begin position="230"/>
        <end position="248"/>
    </location>
</feature>
<dbReference type="PROSITE" id="PS50850">
    <property type="entry name" value="MFS"/>
    <property type="match status" value="1"/>
</dbReference>
<comment type="subcellular location">
    <subcellularLocation>
        <location evidence="1">Membrane</location>
        <topology evidence="1">Multi-pass membrane protein</topology>
    </subcellularLocation>
</comment>
<dbReference type="InterPro" id="IPR036259">
    <property type="entry name" value="MFS_trans_sf"/>
</dbReference>
<feature type="transmembrane region" description="Helical" evidence="5">
    <location>
        <begin position="312"/>
        <end position="335"/>
    </location>
</feature>
<sequence>MNTEARAGSWSTVRPPGVGSEGTHYIFTCGEWKRKYNPRWGRKIALVLSCTLVGAVGTLKAFAVSYEMYLSIEFLETLAGASTFPTAYVYTVELLGRSGRAIAAAFLAAMLVVGGLLFALLAKTFHYWRTFILVAYPPSLLFFTYAFLLPESVRWLLSKGRRREAADIVKSAARFNRVTLSDELLYQLEAESPKTVETSDVQGKDETCDTSSGGAAVLEALRSRILVRRLVICSWWWISCTFVFYGLAINSVSLAGDKYANYMLVVSVELVAVAANALLLDRAGRRRTLLGAFALCGAACTSIAFVPAELPWVVTLLYLVGKIGITMAFGGVYMYTSELFPTSARHSLLGACSMVGRLGSIVAPQTPLLAAYAEWLPAALFGGAAVLSALLMLSTPETLNVALPDTIRDAEMLGAAPEPVHHPKTSPILLTLFKSEMRLDQIRSEGVAGGAPRAVRGAGLTLERA</sequence>
<dbReference type="AlphaFoldDB" id="A0A4C1WRK3"/>
<feature type="transmembrane region" description="Helical" evidence="5">
    <location>
        <begin position="127"/>
        <end position="149"/>
    </location>
</feature>
<evidence type="ECO:0000256" key="5">
    <source>
        <dbReference type="SAM" id="Phobius"/>
    </source>
</evidence>
<keyword evidence="3 5" id="KW-1133">Transmembrane helix</keyword>
<feature type="transmembrane region" description="Helical" evidence="5">
    <location>
        <begin position="44"/>
        <end position="63"/>
    </location>
</feature>